<dbReference type="CDD" id="cd02440">
    <property type="entry name" value="AdoMet_MTases"/>
    <property type="match status" value="1"/>
</dbReference>
<dbReference type="EMBL" id="BMQQ01000038">
    <property type="protein sequence ID" value="GGT61164.1"/>
    <property type="molecule type" value="Genomic_DNA"/>
</dbReference>
<feature type="domain" description="THUMP-like" evidence="1">
    <location>
        <begin position="319"/>
        <end position="391"/>
    </location>
</feature>
<organism evidence="2 3">
    <name type="scientific">Streptomyces purpureus</name>
    <dbReference type="NCBI Taxonomy" id="1951"/>
    <lineage>
        <taxon>Bacteria</taxon>
        <taxon>Bacillati</taxon>
        <taxon>Actinomycetota</taxon>
        <taxon>Actinomycetes</taxon>
        <taxon>Kitasatosporales</taxon>
        <taxon>Streptomycetaceae</taxon>
        <taxon>Streptomyces</taxon>
    </lineage>
</organism>
<dbReference type="GO" id="GO:0008168">
    <property type="term" value="F:methyltransferase activity"/>
    <property type="evidence" value="ECO:0007669"/>
    <property type="project" value="UniProtKB-KW"/>
</dbReference>
<dbReference type="PANTHER" id="PTHR14741">
    <property type="entry name" value="S-ADENOSYLMETHIONINE-DEPENDENT METHYLTRANSFERASE RELATED"/>
    <property type="match status" value="1"/>
</dbReference>
<dbReference type="Proteomes" id="UP000619486">
    <property type="component" value="Unassembled WGS sequence"/>
</dbReference>
<comment type="caution">
    <text evidence="2">The sequence shown here is derived from an EMBL/GenBank/DDBJ whole genome shotgun (WGS) entry which is preliminary data.</text>
</comment>
<reference evidence="2" key="2">
    <citation type="submission" date="2020-09" db="EMBL/GenBank/DDBJ databases">
        <authorList>
            <person name="Sun Q."/>
            <person name="Ohkuma M."/>
        </authorList>
    </citation>
    <scope>NUCLEOTIDE SEQUENCE</scope>
    <source>
        <strain evidence="2">JCM 3172</strain>
    </source>
</reference>
<dbReference type="GO" id="GO:0032259">
    <property type="term" value="P:methylation"/>
    <property type="evidence" value="ECO:0007669"/>
    <property type="project" value="UniProtKB-KW"/>
</dbReference>
<evidence type="ECO:0000259" key="1">
    <source>
        <dbReference type="Pfam" id="PF18096"/>
    </source>
</evidence>
<sequence>MGRVTDLAAFHALLTPEGQTLLAALRDYDPAQELAVASRLRREHPAELVTAAIGQARLRQRAVAKFGAEDAYRMYFTPNGVEQSTRATVGTYRAERFKDLGVRRVADLCGGIGGDALALARAGISVLAVDRDPLTAEVARANAGALGLAGLIEVRCADVTEIDTAPYDAVFVDPARRGGRGRIFDPEAYSPPLSWAIGAARTAPHAALKIAPGVPHEAVPQDAEAEWISDGGDVKEAVLWFGTRPGARRATLLPSGASLVGRGLPDPAVRAVGRHLYEPDGAVIRAHLVAEVAEELDGGLIDETIAYITADELRPTPYATAYEITDELPFNLKRLKALLREREVGHLTVKKRGSAVEPEELRRKVKPKGPNAATVFLTRVAGAPTMLIGRPVQP</sequence>
<dbReference type="RefSeq" id="WP_052185677.1">
    <property type="nucleotide sequence ID" value="NZ_BMQQ01000038.1"/>
</dbReference>
<proteinExistence type="predicted"/>
<dbReference type="InterPro" id="IPR029063">
    <property type="entry name" value="SAM-dependent_MTases_sf"/>
</dbReference>
<name>A0A918HFK0_9ACTN</name>
<dbReference type="Pfam" id="PF18096">
    <property type="entry name" value="Thump_like"/>
    <property type="match status" value="1"/>
</dbReference>
<keyword evidence="2" id="KW-0808">Transferase</keyword>
<evidence type="ECO:0000313" key="2">
    <source>
        <dbReference type="EMBL" id="GGT61164.1"/>
    </source>
</evidence>
<dbReference type="PANTHER" id="PTHR14741:SF32">
    <property type="entry name" value="TRIMETHYLGUANOSINE SYNTHASE"/>
    <property type="match status" value="1"/>
</dbReference>
<reference evidence="2" key="1">
    <citation type="journal article" date="2014" name="Int. J. Syst. Evol. Microbiol.">
        <title>Complete genome sequence of Corynebacterium casei LMG S-19264T (=DSM 44701T), isolated from a smear-ripened cheese.</title>
        <authorList>
            <consortium name="US DOE Joint Genome Institute (JGI-PGF)"/>
            <person name="Walter F."/>
            <person name="Albersmeier A."/>
            <person name="Kalinowski J."/>
            <person name="Ruckert C."/>
        </authorList>
    </citation>
    <scope>NUCLEOTIDE SEQUENCE</scope>
    <source>
        <strain evidence="2">JCM 3172</strain>
    </source>
</reference>
<dbReference type="AlphaFoldDB" id="A0A918HFK0"/>
<accession>A0A918HFK0</accession>
<evidence type="ECO:0000313" key="3">
    <source>
        <dbReference type="Proteomes" id="UP000619486"/>
    </source>
</evidence>
<protein>
    <submittedName>
        <fullName evidence="2">Methyltransferase</fullName>
    </submittedName>
</protein>
<keyword evidence="3" id="KW-1185">Reference proteome</keyword>
<dbReference type="Gene3D" id="3.40.50.150">
    <property type="entry name" value="Vaccinia Virus protein VP39"/>
    <property type="match status" value="1"/>
</dbReference>
<dbReference type="InterPro" id="IPR041497">
    <property type="entry name" value="Thump-like"/>
</dbReference>
<dbReference type="SUPFAM" id="SSF53335">
    <property type="entry name" value="S-adenosyl-L-methionine-dependent methyltransferases"/>
    <property type="match status" value="1"/>
</dbReference>
<keyword evidence="2" id="KW-0489">Methyltransferase</keyword>
<gene>
    <name evidence="2" type="ORF">GCM10014713_63210</name>
</gene>